<accession>E3J621</accession>
<dbReference type="AlphaFoldDB" id="E3J621"/>
<dbReference type="EMBL" id="CP002299">
    <property type="protein sequence ID" value="ADP78312.1"/>
    <property type="molecule type" value="Genomic_DNA"/>
</dbReference>
<dbReference type="GO" id="GO:0005975">
    <property type="term" value="P:carbohydrate metabolic process"/>
    <property type="evidence" value="ECO:0007669"/>
    <property type="project" value="UniProtKB-ARBA"/>
</dbReference>
<protein>
    <submittedName>
        <fullName evidence="3">Uncharacterized protein</fullName>
    </submittedName>
</protein>
<keyword evidence="2" id="KW-0812">Transmembrane</keyword>
<organism evidence="3 4">
    <name type="scientific">Pseudofrankia inefficax (strain DSM 45817 / CECT 9037 / DDB 130130 / EuI1c)</name>
    <name type="common">Frankia inefficax</name>
    <dbReference type="NCBI Taxonomy" id="298654"/>
    <lineage>
        <taxon>Bacteria</taxon>
        <taxon>Bacillati</taxon>
        <taxon>Actinomycetota</taxon>
        <taxon>Actinomycetes</taxon>
        <taxon>Frankiales</taxon>
        <taxon>Frankiaceae</taxon>
        <taxon>Pseudofrankia</taxon>
    </lineage>
</organism>
<dbReference type="InParanoid" id="E3J621"/>
<keyword evidence="2" id="KW-1133">Transmembrane helix</keyword>
<sequence>MQTSGVNPGSTATERAPAPERSLPRGTSRRRMAFAFALVSLALAALTACWPPAGGPGSHPPPHGKPGIGTAIVWGDCPGGSHHCPLLTITSTGTAPLKITAVDAPPAPLFEGILTNGCIGTFAPGQSCEVQFGQTIGSGSAVISDNVPPGTQTVTFSV</sequence>
<proteinExistence type="predicted"/>
<dbReference type="Proteomes" id="UP000002484">
    <property type="component" value="Chromosome"/>
</dbReference>
<dbReference type="Gene3D" id="2.60.40.10">
    <property type="entry name" value="Immunoglobulins"/>
    <property type="match status" value="1"/>
</dbReference>
<evidence type="ECO:0000256" key="1">
    <source>
        <dbReference type="SAM" id="MobiDB-lite"/>
    </source>
</evidence>
<dbReference type="KEGG" id="fri:FraEuI1c_0224"/>
<feature type="transmembrane region" description="Helical" evidence="2">
    <location>
        <begin position="32"/>
        <end position="53"/>
    </location>
</feature>
<evidence type="ECO:0000313" key="4">
    <source>
        <dbReference type="Proteomes" id="UP000002484"/>
    </source>
</evidence>
<evidence type="ECO:0000256" key="2">
    <source>
        <dbReference type="SAM" id="Phobius"/>
    </source>
</evidence>
<name>E3J621_PSEI1</name>
<feature type="compositionally biased region" description="Polar residues" evidence="1">
    <location>
        <begin position="1"/>
        <end position="13"/>
    </location>
</feature>
<feature type="region of interest" description="Disordered" evidence="1">
    <location>
        <begin position="1"/>
        <end position="27"/>
    </location>
</feature>
<dbReference type="HOGENOM" id="CLU_1666847_0_0_11"/>
<keyword evidence="2" id="KW-0472">Membrane</keyword>
<keyword evidence="4" id="KW-1185">Reference proteome</keyword>
<evidence type="ECO:0000313" key="3">
    <source>
        <dbReference type="EMBL" id="ADP78312.1"/>
    </source>
</evidence>
<gene>
    <name evidence="3" type="ordered locus">FraEuI1c_0224</name>
</gene>
<reference evidence="3 4" key="1">
    <citation type="submission" date="2010-10" db="EMBL/GenBank/DDBJ databases">
        <title>Complete sequence of Frankia sp. EuI1c.</title>
        <authorList>
            <consortium name="US DOE Joint Genome Institute"/>
            <person name="Lucas S."/>
            <person name="Copeland A."/>
            <person name="Lapidus A."/>
            <person name="Cheng J.-F."/>
            <person name="Bruce D."/>
            <person name="Goodwin L."/>
            <person name="Pitluck S."/>
            <person name="Chertkov O."/>
            <person name="Detter J.C."/>
            <person name="Han C."/>
            <person name="Tapia R."/>
            <person name="Land M."/>
            <person name="Hauser L."/>
            <person name="Jeffries C."/>
            <person name="Kyrpides N."/>
            <person name="Ivanova N."/>
            <person name="Mikhailova N."/>
            <person name="Beauchemin N."/>
            <person name="Sen A."/>
            <person name="Sur S.A."/>
            <person name="Gtari M."/>
            <person name="Wall L."/>
            <person name="Tisa L."/>
            <person name="Woyke T."/>
        </authorList>
    </citation>
    <scope>NUCLEOTIDE SEQUENCE [LARGE SCALE GENOMIC DNA]</scope>
    <source>
        <strain evidence="4">DSM 45817 / CECT 9037 / EuI1c</strain>
    </source>
</reference>
<dbReference type="RefSeq" id="WP_013421435.1">
    <property type="nucleotide sequence ID" value="NC_014666.1"/>
</dbReference>
<dbReference type="InterPro" id="IPR013783">
    <property type="entry name" value="Ig-like_fold"/>
</dbReference>